<keyword evidence="11" id="KW-0418">Kinase</keyword>
<dbReference type="PANTHER" id="PTHR48006:SF79">
    <property type="entry name" value="PROTEIN KINASE DOMAIN-CONTAINING PROTEIN"/>
    <property type="match status" value="1"/>
</dbReference>
<comment type="catalytic activity">
    <reaction evidence="17">
        <text>L-threonyl-[protein] + ATP = O-phospho-L-threonyl-[protein] + ADP + H(+)</text>
        <dbReference type="Rhea" id="RHEA:46608"/>
        <dbReference type="Rhea" id="RHEA-COMP:11060"/>
        <dbReference type="Rhea" id="RHEA-COMP:11605"/>
        <dbReference type="ChEBI" id="CHEBI:15378"/>
        <dbReference type="ChEBI" id="CHEBI:30013"/>
        <dbReference type="ChEBI" id="CHEBI:30616"/>
        <dbReference type="ChEBI" id="CHEBI:61977"/>
        <dbReference type="ChEBI" id="CHEBI:456216"/>
        <dbReference type="EC" id="2.7.11.1"/>
    </reaction>
</comment>
<dbReference type="Pfam" id="PF00069">
    <property type="entry name" value="Pkinase"/>
    <property type="match status" value="1"/>
</dbReference>
<dbReference type="Gene3D" id="3.80.10.10">
    <property type="entry name" value="Ribonuclease Inhibitor"/>
    <property type="match status" value="2"/>
</dbReference>
<feature type="transmembrane region" description="Helical" evidence="20">
    <location>
        <begin position="623"/>
        <end position="644"/>
    </location>
</feature>
<dbReference type="Pfam" id="PF07714">
    <property type="entry name" value="PK_Tyr_Ser-Thr"/>
    <property type="match status" value="1"/>
</dbReference>
<keyword evidence="10 19" id="KW-0547">Nucleotide-binding</keyword>
<name>A0ABQ7ED26_BRACR</name>
<keyword evidence="16" id="KW-0325">Glycoprotein</keyword>
<dbReference type="InterPro" id="IPR051824">
    <property type="entry name" value="LRR_Rcpt-Like_S/T_Kinase"/>
</dbReference>
<comment type="subcellular location">
    <subcellularLocation>
        <location evidence="1">Membrane</location>
        <topology evidence="1">Single-pass type I membrane protein</topology>
    </subcellularLocation>
</comment>
<gene>
    <name evidence="23" type="ORF">DY000_02024249</name>
</gene>
<evidence type="ECO:0000256" key="21">
    <source>
        <dbReference type="SAM" id="SignalP"/>
    </source>
</evidence>
<dbReference type="PANTHER" id="PTHR48006">
    <property type="entry name" value="LEUCINE-RICH REPEAT-CONTAINING PROTEIN DDB_G0281931-RELATED"/>
    <property type="match status" value="1"/>
</dbReference>
<dbReference type="EC" id="2.7.11.1" evidence="2"/>
<evidence type="ECO:0000256" key="15">
    <source>
        <dbReference type="ARBA" id="ARBA00023170"/>
    </source>
</evidence>
<evidence type="ECO:0000256" key="4">
    <source>
        <dbReference type="ARBA" id="ARBA00022553"/>
    </source>
</evidence>
<evidence type="ECO:0000256" key="18">
    <source>
        <dbReference type="ARBA" id="ARBA00048679"/>
    </source>
</evidence>
<dbReference type="SMART" id="SM00220">
    <property type="entry name" value="S_TKc"/>
    <property type="match status" value="1"/>
</dbReference>
<evidence type="ECO:0000256" key="16">
    <source>
        <dbReference type="ARBA" id="ARBA00023180"/>
    </source>
</evidence>
<dbReference type="InterPro" id="IPR000719">
    <property type="entry name" value="Prot_kinase_dom"/>
</dbReference>
<dbReference type="PROSITE" id="PS50011">
    <property type="entry name" value="PROTEIN_KINASE_DOM"/>
    <property type="match status" value="1"/>
</dbReference>
<evidence type="ECO:0000256" key="19">
    <source>
        <dbReference type="PROSITE-ProRule" id="PRU10141"/>
    </source>
</evidence>
<evidence type="ECO:0000313" key="23">
    <source>
        <dbReference type="EMBL" id="KAF3594942.1"/>
    </source>
</evidence>
<feature type="signal peptide" evidence="21">
    <location>
        <begin position="1"/>
        <end position="24"/>
    </location>
</feature>
<keyword evidence="13 20" id="KW-1133">Transmembrane helix</keyword>
<comment type="catalytic activity">
    <reaction evidence="18">
        <text>L-seryl-[protein] + ATP = O-phospho-L-seryl-[protein] + ADP + H(+)</text>
        <dbReference type="Rhea" id="RHEA:17989"/>
        <dbReference type="Rhea" id="RHEA-COMP:9863"/>
        <dbReference type="Rhea" id="RHEA-COMP:11604"/>
        <dbReference type="ChEBI" id="CHEBI:15378"/>
        <dbReference type="ChEBI" id="CHEBI:29999"/>
        <dbReference type="ChEBI" id="CHEBI:30616"/>
        <dbReference type="ChEBI" id="CHEBI:83421"/>
        <dbReference type="ChEBI" id="CHEBI:456216"/>
        <dbReference type="EC" id="2.7.11.1"/>
    </reaction>
</comment>
<accession>A0ABQ7ED26</accession>
<keyword evidence="7 20" id="KW-0812">Transmembrane</keyword>
<dbReference type="InterPro" id="IPR008271">
    <property type="entry name" value="Ser/Thr_kinase_AS"/>
</dbReference>
<keyword evidence="5" id="KW-0433">Leucine-rich repeat</keyword>
<sequence>MPTCLLLTVWFLLCITGSLRLVRAQNLTGAITDPDEAEALNSIFAAWKILKLREWNTSSELCSGPAIDDSIKIDDQAYNPFIKCDCTFNSSTICRITALKVFGKDAVGPIPPQLWTLIYLENLNLAQNYLTGSISPAIGNLTRMEWLTFGINALSGPFPKEIGLLTNLKSLGFGVNKFSGSIPPEIGNCTKLMKIYLGNFELKGGLPSSFANLVELEDLWIVDLDVTGRIPDFIGSWTKLLIMRIHGTGWSGPIPSSFSNLTSLKELRLGDISNGSSSLDFIKDMKSLRILVLRNNNLTGTIPSDIGEFSNLEQVDLSFNQLHGPIPASLFNLNQLTHLFLGNNTLNGSLPTQKSQSLSAIDVSYNDLSGSLPPWVSLPNLKLNLVANNFTLKYLNKRVLLGLKCLQKNFPCNRGKGIYSDFSVSCGGPEMRSNGEVFEKDDEDLGTASFFVSDVQRWAASSVGFYAGARNNVWIINTLDAELYKSARHSSSSLRYYGLGLENGGYTVTLQFAEIVITDSYSWKGLGTRRFDIYIQGRLVEKDFDIRRTAGGNTIQAVQRKYKTNVSENYLEIHLFWAGKGTAGVPIMGTYGPLISSVSAKPDFTPTVGNMPPSKEKYSTGTLVGAIVGLGLLSIIAGVVIFMIRKRNKRYTDDEELLSMDIKPYTFSYSELKNATQDFNPSSKLGEGGFGSVYKGKLNDGREIAVKVLSVGSQHGKGQFVAEIVAISAVMHRNLVQLYGCCYEGDHRLLVYEYLPNGSLDQALFGGDKTSNLDWSTRFEICMGVARGLAYLHEEASVCIVHRDVKASNILLDSNLVPKVSDFGLAKLYDDKKTHISTRVAGTMDVKASNILLDSNLVPKVSDFGLAKLYDDKKTHISTRVAGTIGYLAPEYAMRGHLTEKADVYAFGIVALELVSGRKNTNVNLDSEKKYLLQWAWNLHQDGREAELIDQELTEFNMEEVKRVIGIALLCTYSSHSLRPPMSRVVAMLSGDVEVSKVTSQLGYLTDWRFDESSSSSFSAFQTKDTGASESFSTGFVTPKDGNFKQLGVKIKEGR</sequence>
<evidence type="ECO:0000256" key="20">
    <source>
        <dbReference type="SAM" id="Phobius"/>
    </source>
</evidence>
<dbReference type="InterPro" id="IPR011009">
    <property type="entry name" value="Kinase-like_dom_sf"/>
</dbReference>
<reference evidence="23 24" key="1">
    <citation type="journal article" date="2020" name="BMC Genomics">
        <title>Intraspecific diversification of the crop wild relative Brassica cretica Lam. using demographic model selection.</title>
        <authorList>
            <person name="Kioukis A."/>
            <person name="Michalopoulou V.A."/>
            <person name="Briers L."/>
            <person name="Pirintsos S."/>
            <person name="Studholme D.J."/>
            <person name="Pavlidis P."/>
            <person name="Sarris P.F."/>
        </authorList>
    </citation>
    <scope>NUCLEOTIDE SEQUENCE [LARGE SCALE GENOMIC DNA]</scope>
    <source>
        <strain evidence="24">cv. PFS-1207/04</strain>
    </source>
</reference>
<evidence type="ECO:0000256" key="8">
    <source>
        <dbReference type="ARBA" id="ARBA00022729"/>
    </source>
</evidence>
<keyword evidence="8 21" id="KW-0732">Signal</keyword>
<evidence type="ECO:0000256" key="17">
    <source>
        <dbReference type="ARBA" id="ARBA00047899"/>
    </source>
</evidence>
<dbReference type="CDD" id="cd14066">
    <property type="entry name" value="STKc_IRAK"/>
    <property type="match status" value="1"/>
</dbReference>
<comment type="caution">
    <text evidence="23">The sequence shown here is derived from an EMBL/GenBank/DDBJ whole genome shotgun (WGS) entry which is preliminary data.</text>
</comment>
<dbReference type="Gene3D" id="3.30.200.20">
    <property type="entry name" value="Phosphorylase Kinase, domain 1"/>
    <property type="match status" value="1"/>
</dbReference>
<evidence type="ECO:0000256" key="11">
    <source>
        <dbReference type="ARBA" id="ARBA00022777"/>
    </source>
</evidence>
<evidence type="ECO:0000256" key="5">
    <source>
        <dbReference type="ARBA" id="ARBA00022614"/>
    </source>
</evidence>
<dbReference type="InterPro" id="IPR001611">
    <property type="entry name" value="Leu-rich_rpt"/>
</dbReference>
<evidence type="ECO:0000256" key="9">
    <source>
        <dbReference type="ARBA" id="ARBA00022737"/>
    </source>
</evidence>
<evidence type="ECO:0000313" key="24">
    <source>
        <dbReference type="Proteomes" id="UP000266723"/>
    </source>
</evidence>
<keyword evidence="9" id="KW-0677">Repeat</keyword>
<protein>
    <recommendedName>
        <fullName evidence="2">non-specific serine/threonine protein kinase</fullName>
        <ecNumber evidence="2">2.7.11.1</ecNumber>
    </recommendedName>
</protein>
<dbReference type="InterPro" id="IPR021720">
    <property type="entry name" value="Malectin_dom"/>
</dbReference>
<proteinExistence type="predicted"/>
<dbReference type="InterPro" id="IPR001245">
    <property type="entry name" value="Ser-Thr/Tyr_kinase_cat_dom"/>
</dbReference>
<keyword evidence="4" id="KW-0597">Phosphoprotein</keyword>
<dbReference type="EMBL" id="QGKV02000299">
    <property type="protein sequence ID" value="KAF3594942.1"/>
    <property type="molecule type" value="Genomic_DNA"/>
</dbReference>
<keyword evidence="12 19" id="KW-0067">ATP-binding</keyword>
<dbReference type="InterPro" id="IPR017441">
    <property type="entry name" value="Protein_kinase_ATP_BS"/>
</dbReference>
<keyword evidence="6" id="KW-0808">Transferase</keyword>
<evidence type="ECO:0000256" key="1">
    <source>
        <dbReference type="ARBA" id="ARBA00004479"/>
    </source>
</evidence>
<keyword evidence="24" id="KW-1185">Reference proteome</keyword>
<feature type="chain" id="PRO_5045277804" description="non-specific serine/threonine protein kinase" evidence="21">
    <location>
        <begin position="25"/>
        <end position="1055"/>
    </location>
</feature>
<organism evidence="23 24">
    <name type="scientific">Brassica cretica</name>
    <name type="common">Mustard</name>
    <dbReference type="NCBI Taxonomy" id="69181"/>
    <lineage>
        <taxon>Eukaryota</taxon>
        <taxon>Viridiplantae</taxon>
        <taxon>Streptophyta</taxon>
        <taxon>Embryophyta</taxon>
        <taxon>Tracheophyta</taxon>
        <taxon>Spermatophyta</taxon>
        <taxon>Magnoliopsida</taxon>
        <taxon>eudicotyledons</taxon>
        <taxon>Gunneridae</taxon>
        <taxon>Pentapetalae</taxon>
        <taxon>rosids</taxon>
        <taxon>malvids</taxon>
        <taxon>Brassicales</taxon>
        <taxon>Brassicaceae</taxon>
        <taxon>Brassiceae</taxon>
        <taxon>Brassica</taxon>
    </lineage>
</organism>
<dbReference type="Pfam" id="PF00560">
    <property type="entry name" value="LRR_1"/>
    <property type="match status" value="3"/>
</dbReference>
<dbReference type="Pfam" id="PF11721">
    <property type="entry name" value="Malectin"/>
    <property type="match status" value="1"/>
</dbReference>
<dbReference type="SUPFAM" id="SSF56112">
    <property type="entry name" value="Protein kinase-like (PK-like)"/>
    <property type="match status" value="2"/>
</dbReference>
<feature type="binding site" evidence="19">
    <location>
        <position position="707"/>
    </location>
    <ligand>
        <name>ATP</name>
        <dbReference type="ChEBI" id="CHEBI:30616"/>
    </ligand>
</feature>
<evidence type="ECO:0000256" key="10">
    <source>
        <dbReference type="ARBA" id="ARBA00022741"/>
    </source>
</evidence>
<keyword evidence="14 20" id="KW-0472">Membrane</keyword>
<feature type="domain" description="Protein kinase" evidence="22">
    <location>
        <begin position="679"/>
        <end position="979"/>
    </location>
</feature>
<evidence type="ECO:0000256" key="6">
    <source>
        <dbReference type="ARBA" id="ARBA00022679"/>
    </source>
</evidence>
<evidence type="ECO:0000256" key="3">
    <source>
        <dbReference type="ARBA" id="ARBA00022527"/>
    </source>
</evidence>
<dbReference type="PROSITE" id="PS00108">
    <property type="entry name" value="PROTEIN_KINASE_ST"/>
    <property type="match status" value="1"/>
</dbReference>
<keyword evidence="3" id="KW-0723">Serine/threonine-protein kinase</keyword>
<evidence type="ECO:0000256" key="12">
    <source>
        <dbReference type="ARBA" id="ARBA00022840"/>
    </source>
</evidence>
<dbReference type="Gene3D" id="2.60.120.430">
    <property type="entry name" value="Galactose-binding lectin"/>
    <property type="match status" value="1"/>
</dbReference>
<evidence type="ECO:0000259" key="22">
    <source>
        <dbReference type="PROSITE" id="PS50011"/>
    </source>
</evidence>
<dbReference type="SUPFAM" id="SSF52058">
    <property type="entry name" value="L domain-like"/>
    <property type="match status" value="1"/>
</dbReference>
<dbReference type="PROSITE" id="PS00107">
    <property type="entry name" value="PROTEIN_KINASE_ATP"/>
    <property type="match status" value="1"/>
</dbReference>
<evidence type="ECO:0000256" key="7">
    <source>
        <dbReference type="ARBA" id="ARBA00022692"/>
    </source>
</evidence>
<dbReference type="InterPro" id="IPR032675">
    <property type="entry name" value="LRR_dom_sf"/>
</dbReference>
<dbReference type="Gene3D" id="1.10.510.10">
    <property type="entry name" value="Transferase(Phosphotransferase) domain 1"/>
    <property type="match status" value="2"/>
</dbReference>
<evidence type="ECO:0000256" key="13">
    <source>
        <dbReference type="ARBA" id="ARBA00022989"/>
    </source>
</evidence>
<dbReference type="Proteomes" id="UP000266723">
    <property type="component" value="Unassembled WGS sequence"/>
</dbReference>
<evidence type="ECO:0000256" key="2">
    <source>
        <dbReference type="ARBA" id="ARBA00012513"/>
    </source>
</evidence>
<keyword evidence="15" id="KW-0675">Receptor</keyword>
<evidence type="ECO:0000256" key="14">
    <source>
        <dbReference type="ARBA" id="ARBA00023136"/>
    </source>
</evidence>